<gene>
    <name evidence="1" type="ORF">TK11N_13880</name>
    <name evidence="2" type="ORF">TK2N_13610</name>
</gene>
<name>A0AAN4RL44_9ENTE</name>
<evidence type="ECO:0000313" key="2">
    <source>
        <dbReference type="EMBL" id="GEQ54517.1"/>
    </source>
</evidence>
<dbReference type="AlphaFoldDB" id="A0AAN4RL44"/>
<organism evidence="2 3">
    <name type="scientific">Tetragenococcus koreensis</name>
    <dbReference type="NCBI Taxonomy" id="290335"/>
    <lineage>
        <taxon>Bacteria</taxon>
        <taxon>Bacillati</taxon>
        <taxon>Bacillota</taxon>
        <taxon>Bacilli</taxon>
        <taxon>Lactobacillales</taxon>
        <taxon>Enterococcaceae</taxon>
        <taxon>Tetragenococcus</taxon>
    </lineage>
</organism>
<dbReference type="EMBL" id="BKBO01000020">
    <property type="protein sequence ID" value="GEQ49536.1"/>
    <property type="molecule type" value="Genomic_DNA"/>
</dbReference>
<reference evidence="2" key="2">
    <citation type="journal article" date="2020" name="Int. Dairy J.">
        <title>Lactic acid bacterial diversity in Brie cheese focusing on salt concentration and pH of isolation medium and characterisation of halophilic and alkaliphilic lactic acid bacterial isolates.</title>
        <authorList>
            <person name="Unno R."/>
            <person name="Matsutani M."/>
            <person name="Suzuki T."/>
            <person name="Kodama K."/>
            <person name="Matsushita H."/>
            <person name="Yamasato K."/>
            <person name="Koizumi Y."/>
            <person name="Ishikawa M."/>
        </authorList>
    </citation>
    <scope>NUCLEOTIDE SEQUENCE</scope>
    <source>
        <strain evidence="2">7C1</strain>
        <strain evidence="1">8C4</strain>
    </source>
</reference>
<evidence type="ECO:0000313" key="3">
    <source>
        <dbReference type="Proteomes" id="UP000886597"/>
    </source>
</evidence>
<protein>
    <submittedName>
        <fullName evidence="2">Uncharacterized protein</fullName>
    </submittedName>
</protein>
<dbReference type="Proteomes" id="UP000886597">
    <property type="component" value="Unassembled WGS sequence"/>
</dbReference>
<sequence>METTEKETDEVDLGVIPYENLDTTADIQAKAQYLGCSIEDTGEEMNFVPEMSATIQNLNLYISGEGNEDYFGDFLEGASEISLQTGGKPINILDGNGEIIINAEDGEITYSI</sequence>
<dbReference type="RefSeq" id="WP_202583995.1">
    <property type="nucleotide sequence ID" value="NZ_BKBO01000020.1"/>
</dbReference>
<reference evidence="2" key="1">
    <citation type="submission" date="2019-08" db="EMBL/GenBank/DDBJ databases">
        <authorList>
            <person name="Ishikawa M."/>
            <person name="Suzuki T."/>
            <person name="Matsutani M."/>
        </authorList>
    </citation>
    <scope>NUCLEOTIDE SEQUENCE</scope>
    <source>
        <strain evidence="2">7C1</strain>
        <strain evidence="1">8C4</strain>
    </source>
</reference>
<proteinExistence type="predicted"/>
<comment type="caution">
    <text evidence="2">The sequence shown here is derived from an EMBL/GenBank/DDBJ whole genome shotgun (WGS) entry which is preliminary data.</text>
</comment>
<accession>A0AAN4RL44</accession>
<dbReference type="EMBL" id="BKBQ01000019">
    <property type="protein sequence ID" value="GEQ54517.1"/>
    <property type="molecule type" value="Genomic_DNA"/>
</dbReference>
<dbReference type="Proteomes" id="UP000886607">
    <property type="component" value="Unassembled WGS sequence"/>
</dbReference>
<evidence type="ECO:0000313" key="4">
    <source>
        <dbReference type="Proteomes" id="UP000886607"/>
    </source>
</evidence>
<keyword evidence="4" id="KW-1185">Reference proteome</keyword>
<evidence type="ECO:0000313" key="1">
    <source>
        <dbReference type="EMBL" id="GEQ49536.1"/>
    </source>
</evidence>